<dbReference type="InterPro" id="IPR042178">
    <property type="entry name" value="Serpin_sf_1"/>
</dbReference>
<keyword evidence="2" id="KW-0722">Serine protease inhibitor</keyword>
<name>A0A2J7RSS5_9NEOP</name>
<dbReference type="Gene3D" id="6.20.40.10">
    <property type="match status" value="1"/>
</dbReference>
<dbReference type="PANTHER" id="PTHR11461">
    <property type="entry name" value="SERINE PROTEASE INHIBITOR, SERPIN"/>
    <property type="match status" value="1"/>
</dbReference>
<dbReference type="Gene3D" id="2.30.39.10">
    <property type="entry name" value="Alpha-1-antitrypsin, domain 1"/>
    <property type="match status" value="1"/>
</dbReference>
<dbReference type="FunFam" id="2.30.39.10:FF:000035">
    <property type="entry name" value="Serine protease inhibitor (serpin) 16"/>
    <property type="match status" value="1"/>
</dbReference>
<dbReference type="EMBL" id="NEVH01000250">
    <property type="protein sequence ID" value="PNF43885.1"/>
    <property type="molecule type" value="Genomic_DNA"/>
</dbReference>
<dbReference type="SUPFAM" id="SSF56574">
    <property type="entry name" value="Serpins"/>
    <property type="match status" value="1"/>
</dbReference>
<dbReference type="GO" id="GO:0045861">
    <property type="term" value="P:negative regulation of proteolysis"/>
    <property type="evidence" value="ECO:0007669"/>
    <property type="project" value="UniProtKB-ARBA"/>
</dbReference>
<protein>
    <recommendedName>
        <fullName evidence="5">Serpin domain-containing protein</fullName>
    </recommendedName>
</protein>
<dbReference type="PANTHER" id="PTHR11461:SF342">
    <property type="entry name" value="SERINE PROTEASE INHIBITOR 28DC"/>
    <property type="match status" value="1"/>
</dbReference>
<keyword evidence="1" id="KW-0646">Protease inhibitor</keyword>
<evidence type="ECO:0000256" key="4">
    <source>
        <dbReference type="SAM" id="SignalP"/>
    </source>
</evidence>
<keyword evidence="4" id="KW-0732">Signal</keyword>
<evidence type="ECO:0000259" key="5">
    <source>
        <dbReference type="SMART" id="SM00093"/>
    </source>
</evidence>
<accession>A0A2J7RSS5</accession>
<sequence length="576" mass="63724">MRYITMLGYVLLLCTSVIFDMAVTSTTIHHPSSIPGNISVPQQVPPASNSTDSTMYRHGYGSYNESPPDLSSIKFKYDDNNKNTVQENLIENVIARGVLQFALQLDFALSSEDYRNVDDMSNVVFSPLSIASALTVLMLGAAGRTYTEIANVLGLAAGIDLVSRGDELHYHFGRFIKKVENYPDARKSTYVTMAGGVFVQDGFLIKERFANLSKDAYLNEVLTLDFSGHSTEARNVINKWVENRTYGHIPNILESPPPPSTKVIIASALYFNGAWESPFLKEQTAWRPFYVSGSQVKGSSEVVQVLMMVNGGDFPYYSDPVLGCQIVGLPYKDHSATMYLVLPNEPGYHALKRLQYKFTVNRLKGLADSATERTVIIAVPRMQLESTIYLKKALKILGINTLFEPFEADLSQISDDRNVASFINTDCLGETHVTQEQNRGVDNNTSTTNQCPEHTALNINTSTDEVSKKSMYQTDSVKQIAPKHIKIPSINGDSKISKNPGLYVDSVIHKVTIDVTESGTEAAAATVVSVTRDGSHKVVRFERPFLFFIRHEATGAILFWGTVVKPTPSRIMPSGK</sequence>
<dbReference type="Pfam" id="PF00079">
    <property type="entry name" value="Serpin"/>
    <property type="match status" value="2"/>
</dbReference>
<feature type="signal peptide" evidence="4">
    <location>
        <begin position="1"/>
        <end position="22"/>
    </location>
</feature>
<organism evidence="6 7">
    <name type="scientific">Cryptotermes secundus</name>
    <dbReference type="NCBI Taxonomy" id="105785"/>
    <lineage>
        <taxon>Eukaryota</taxon>
        <taxon>Metazoa</taxon>
        <taxon>Ecdysozoa</taxon>
        <taxon>Arthropoda</taxon>
        <taxon>Hexapoda</taxon>
        <taxon>Insecta</taxon>
        <taxon>Pterygota</taxon>
        <taxon>Neoptera</taxon>
        <taxon>Polyneoptera</taxon>
        <taxon>Dictyoptera</taxon>
        <taxon>Blattodea</taxon>
        <taxon>Blattoidea</taxon>
        <taxon>Termitoidae</taxon>
        <taxon>Kalotermitidae</taxon>
        <taxon>Cryptotermitinae</taxon>
        <taxon>Cryptotermes</taxon>
    </lineage>
</organism>
<evidence type="ECO:0000313" key="7">
    <source>
        <dbReference type="Proteomes" id="UP000235965"/>
    </source>
</evidence>
<dbReference type="GO" id="GO:0004867">
    <property type="term" value="F:serine-type endopeptidase inhibitor activity"/>
    <property type="evidence" value="ECO:0007669"/>
    <property type="project" value="UniProtKB-KW"/>
</dbReference>
<keyword evidence="7" id="KW-1185">Reference proteome</keyword>
<dbReference type="InParanoid" id="A0A2J7RSS5"/>
<dbReference type="OrthoDB" id="9518664at2759"/>
<dbReference type="InterPro" id="IPR000215">
    <property type="entry name" value="Serpin_fam"/>
</dbReference>
<dbReference type="FunCoup" id="A0A2J7RSS5">
    <property type="interactions" value="32"/>
</dbReference>
<evidence type="ECO:0000256" key="1">
    <source>
        <dbReference type="ARBA" id="ARBA00022690"/>
    </source>
</evidence>
<proteinExistence type="inferred from homology"/>
<dbReference type="Gene3D" id="2.10.310.10">
    <property type="entry name" value="Serpins superfamily"/>
    <property type="match status" value="1"/>
</dbReference>
<dbReference type="InterPro" id="IPR023796">
    <property type="entry name" value="Serpin_dom"/>
</dbReference>
<dbReference type="Proteomes" id="UP000235965">
    <property type="component" value="Unassembled WGS sequence"/>
</dbReference>
<dbReference type="Gene3D" id="3.30.497.10">
    <property type="entry name" value="Antithrombin, subunit I, domain 2"/>
    <property type="match status" value="1"/>
</dbReference>
<dbReference type="InterPro" id="IPR036186">
    <property type="entry name" value="Serpin_sf"/>
</dbReference>
<evidence type="ECO:0000256" key="2">
    <source>
        <dbReference type="ARBA" id="ARBA00022900"/>
    </source>
</evidence>
<gene>
    <name evidence="6" type="ORF">B7P43_G02791</name>
</gene>
<dbReference type="AlphaFoldDB" id="A0A2J7RSS5"/>
<reference evidence="6 7" key="1">
    <citation type="submission" date="2017-12" db="EMBL/GenBank/DDBJ databases">
        <title>Hemimetabolous genomes reveal molecular basis of termite eusociality.</title>
        <authorList>
            <person name="Harrison M.C."/>
            <person name="Jongepier E."/>
            <person name="Robertson H.M."/>
            <person name="Arning N."/>
            <person name="Bitard-Feildel T."/>
            <person name="Chao H."/>
            <person name="Childers C.P."/>
            <person name="Dinh H."/>
            <person name="Doddapaneni H."/>
            <person name="Dugan S."/>
            <person name="Gowin J."/>
            <person name="Greiner C."/>
            <person name="Han Y."/>
            <person name="Hu H."/>
            <person name="Hughes D.S.T."/>
            <person name="Huylmans A.-K."/>
            <person name="Kemena C."/>
            <person name="Kremer L.P.M."/>
            <person name="Lee S.L."/>
            <person name="Lopez-Ezquerra A."/>
            <person name="Mallet L."/>
            <person name="Monroy-Kuhn J.M."/>
            <person name="Moser A."/>
            <person name="Murali S.C."/>
            <person name="Muzny D.M."/>
            <person name="Otani S."/>
            <person name="Piulachs M.-D."/>
            <person name="Poelchau M."/>
            <person name="Qu J."/>
            <person name="Schaub F."/>
            <person name="Wada-Katsumata A."/>
            <person name="Worley K.C."/>
            <person name="Xie Q."/>
            <person name="Ylla G."/>
            <person name="Poulsen M."/>
            <person name="Gibbs R.A."/>
            <person name="Schal C."/>
            <person name="Richards S."/>
            <person name="Belles X."/>
            <person name="Korb J."/>
            <person name="Bornberg-Bauer E."/>
        </authorList>
    </citation>
    <scope>NUCLEOTIDE SEQUENCE [LARGE SCALE GENOMIC DNA]</scope>
    <source>
        <tissue evidence="6">Whole body</tissue>
    </source>
</reference>
<dbReference type="InterPro" id="IPR042185">
    <property type="entry name" value="Serpin_sf_2"/>
</dbReference>
<evidence type="ECO:0000256" key="3">
    <source>
        <dbReference type="RuleBase" id="RU000411"/>
    </source>
</evidence>
<evidence type="ECO:0000313" key="6">
    <source>
        <dbReference type="EMBL" id="PNF43885.1"/>
    </source>
</evidence>
<comment type="similarity">
    <text evidence="3">Belongs to the serpin family.</text>
</comment>
<feature type="chain" id="PRO_5014377826" description="Serpin domain-containing protein" evidence="4">
    <location>
        <begin position="23"/>
        <end position="576"/>
    </location>
</feature>
<feature type="domain" description="Serpin" evidence="5">
    <location>
        <begin position="107"/>
        <end position="566"/>
    </location>
</feature>
<comment type="caution">
    <text evidence="6">The sequence shown here is derived from an EMBL/GenBank/DDBJ whole genome shotgun (WGS) entry which is preliminary data.</text>
</comment>
<dbReference type="GO" id="GO:0005615">
    <property type="term" value="C:extracellular space"/>
    <property type="evidence" value="ECO:0007669"/>
    <property type="project" value="InterPro"/>
</dbReference>
<dbReference type="STRING" id="105785.A0A2J7RSS5"/>
<dbReference type="SMART" id="SM00093">
    <property type="entry name" value="SERPIN"/>
    <property type="match status" value="1"/>
</dbReference>